<proteinExistence type="predicted"/>
<dbReference type="InterPro" id="IPR034660">
    <property type="entry name" value="DinB/YfiT-like"/>
</dbReference>
<dbReference type="Proteomes" id="UP000609879">
    <property type="component" value="Unassembled WGS sequence"/>
</dbReference>
<dbReference type="InterPro" id="IPR024344">
    <property type="entry name" value="MDMPI_metal-binding"/>
</dbReference>
<evidence type="ECO:0000313" key="3">
    <source>
        <dbReference type="Proteomes" id="UP000609879"/>
    </source>
</evidence>
<dbReference type="Pfam" id="PF11716">
    <property type="entry name" value="MDMPI_N"/>
    <property type="match status" value="1"/>
</dbReference>
<sequence>MTVRELYLASAAATCAFLAHPAVAERWAEPSALARMRVGALAAHLAGQLVQVPPVLDAPVVHERVSLAEHFARSTWTDGDLDSDVNTFIRRASEEAAAAGHAAVATAAGAALEELARRLPYEPPDRVIQLPWGPWSLTLDDYLVTRLLELAVHCDDLAASLGVACPALPPDGLDTVIALLARLATRRHGTSAVIRALSRAERAPRTIAVI</sequence>
<evidence type="ECO:0000313" key="2">
    <source>
        <dbReference type="EMBL" id="GID74363.1"/>
    </source>
</evidence>
<feature type="domain" description="Mycothiol-dependent maleylpyruvate isomerase metal-binding" evidence="1">
    <location>
        <begin position="10"/>
        <end position="158"/>
    </location>
</feature>
<gene>
    <name evidence="2" type="ORF">Ade02nite_30040</name>
</gene>
<keyword evidence="3" id="KW-1185">Reference proteome</keyword>
<accession>A0ABQ3Y2Z1</accession>
<reference evidence="2 3" key="1">
    <citation type="submission" date="2021-01" db="EMBL/GenBank/DDBJ databases">
        <title>Whole genome shotgun sequence of Actinoplanes deccanensis NBRC 13994.</title>
        <authorList>
            <person name="Komaki H."/>
            <person name="Tamura T."/>
        </authorList>
    </citation>
    <scope>NUCLEOTIDE SEQUENCE [LARGE SCALE GENOMIC DNA]</scope>
    <source>
        <strain evidence="2 3">NBRC 13994</strain>
    </source>
</reference>
<dbReference type="SUPFAM" id="SSF109854">
    <property type="entry name" value="DinB/YfiT-like putative metalloenzymes"/>
    <property type="match status" value="1"/>
</dbReference>
<dbReference type="EMBL" id="BOMI01000057">
    <property type="protein sequence ID" value="GID74363.1"/>
    <property type="molecule type" value="Genomic_DNA"/>
</dbReference>
<name>A0ABQ3Y2Z1_9ACTN</name>
<dbReference type="Gene3D" id="1.20.120.450">
    <property type="entry name" value="dinb family like domain"/>
    <property type="match status" value="1"/>
</dbReference>
<protein>
    <recommendedName>
        <fullName evidence="1">Mycothiol-dependent maleylpyruvate isomerase metal-binding domain-containing protein</fullName>
    </recommendedName>
</protein>
<dbReference type="RefSeq" id="WP_203762548.1">
    <property type="nucleotide sequence ID" value="NZ_BAAABO010000006.1"/>
</dbReference>
<comment type="caution">
    <text evidence="2">The sequence shown here is derived from an EMBL/GenBank/DDBJ whole genome shotgun (WGS) entry which is preliminary data.</text>
</comment>
<organism evidence="2 3">
    <name type="scientific">Paractinoplanes deccanensis</name>
    <dbReference type="NCBI Taxonomy" id="113561"/>
    <lineage>
        <taxon>Bacteria</taxon>
        <taxon>Bacillati</taxon>
        <taxon>Actinomycetota</taxon>
        <taxon>Actinomycetes</taxon>
        <taxon>Micromonosporales</taxon>
        <taxon>Micromonosporaceae</taxon>
        <taxon>Paractinoplanes</taxon>
    </lineage>
</organism>
<evidence type="ECO:0000259" key="1">
    <source>
        <dbReference type="Pfam" id="PF11716"/>
    </source>
</evidence>